<dbReference type="EMBL" id="QEQK01000019">
    <property type="protein sequence ID" value="PWN54709.1"/>
    <property type="molecule type" value="Genomic_DNA"/>
</dbReference>
<dbReference type="InterPro" id="IPR003593">
    <property type="entry name" value="AAA+_ATPase"/>
</dbReference>
<evidence type="ECO:0000256" key="2">
    <source>
        <dbReference type="ARBA" id="ARBA00022840"/>
    </source>
</evidence>
<dbReference type="GO" id="GO:0005524">
    <property type="term" value="F:ATP binding"/>
    <property type="evidence" value="ECO:0007669"/>
    <property type="project" value="UniProtKB-KW"/>
</dbReference>
<evidence type="ECO:0000256" key="3">
    <source>
        <dbReference type="ARBA" id="ARBA00023015"/>
    </source>
</evidence>
<dbReference type="Pfam" id="PF00072">
    <property type="entry name" value="Response_reg"/>
    <property type="match status" value="1"/>
</dbReference>
<evidence type="ECO:0000256" key="5">
    <source>
        <dbReference type="ARBA" id="ARBA00023163"/>
    </source>
</evidence>
<evidence type="ECO:0000259" key="7">
    <source>
        <dbReference type="PROSITE" id="PS50045"/>
    </source>
</evidence>
<dbReference type="InterPro" id="IPR058031">
    <property type="entry name" value="AAA_lid_NorR"/>
</dbReference>
<dbReference type="PANTHER" id="PTHR32071">
    <property type="entry name" value="TRANSCRIPTIONAL REGULATORY PROTEIN"/>
    <property type="match status" value="1"/>
</dbReference>
<dbReference type="InterPro" id="IPR009057">
    <property type="entry name" value="Homeodomain-like_sf"/>
</dbReference>
<dbReference type="RefSeq" id="WP_109721517.1">
    <property type="nucleotide sequence ID" value="NZ_QEQK01000019.1"/>
</dbReference>
<dbReference type="PROSITE" id="PS50110">
    <property type="entry name" value="RESPONSE_REGULATORY"/>
    <property type="match status" value="1"/>
</dbReference>
<proteinExistence type="predicted"/>
<reference evidence="9 10" key="1">
    <citation type="submission" date="2018-05" db="EMBL/GenBank/DDBJ databases">
        <title>Abyssibacter profundi OUC007T gen. nov., sp. nov, a marine bacterium isolated from seawater of the Mariana Trench.</title>
        <authorList>
            <person name="Zhou S."/>
        </authorList>
    </citation>
    <scope>NUCLEOTIDE SEQUENCE [LARGE SCALE GENOMIC DNA]</scope>
    <source>
        <strain evidence="9 10">OUC007</strain>
    </source>
</reference>
<keyword evidence="3" id="KW-0805">Transcription regulation</keyword>
<evidence type="ECO:0000256" key="1">
    <source>
        <dbReference type="ARBA" id="ARBA00022741"/>
    </source>
</evidence>
<dbReference type="SUPFAM" id="SSF52540">
    <property type="entry name" value="P-loop containing nucleoside triphosphate hydrolases"/>
    <property type="match status" value="1"/>
</dbReference>
<keyword evidence="6" id="KW-0597">Phosphoprotein</keyword>
<keyword evidence="2" id="KW-0067">ATP-binding</keyword>
<dbReference type="CDD" id="cd00009">
    <property type="entry name" value="AAA"/>
    <property type="match status" value="1"/>
</dbReference>
<dbReference type="InterPro" id="IPR025944">
    <property type="entry name" value="Sigma_54_int_dom_CS"/>
</dbReference>
<dbReference type="PROSITE" id="PS00676">
    <property type="entry name" value="SIGMA54_INTERACT_2"/>
    <property type="match status" value="1"/>
</dbReference>
<dbReference type="GO" id="GO:0006355">
    <property type="term" value="P:regulation of DNA-templated transcription"/>
    <property type="evidence" value="ECO:0007669"/>
    <property type="project" value="InterPro"/>
</dbReference>
<dbReference type="SUPFAM" id="SSF52172">
    <property type="entry name" value="CheY-like"/>
    <property type="match status" value="1"/>
</dbReference>
<evidence type="ECO:0000313" key="10">
    <source>
        <dbReference type="Proteomes" id="UP000251800"/>
    </source>
</evidence>
<dbReference type="CDD" id="cd17572">
    <property type="entry name" value="REC_NtrC1-like"/>
    <property type="match status" value="1"/>
</dbReference>
<sequence>MEPARKTQRALLIEDTPSLALVYQGYLRRLGFEVQWCKLGHEGLAAARDQPPDLMLLDLQLPDVHGTEVLAQLQSDTAAFPRIVITAHGSVEHAVKAMRLGAADFLEKPFTAERLEITLRNVMDQAALREQVRVIREEIERDGYAGFVGRSLPMQVVYRIIDSAAASRAPVFITGESGTGKELCAQAIHERSDRAGGPMIAVNCGAIPRELFESEIFGHQKGAFSGATRDRVGAAEQADGGTLFLDEIGEMDTDLQVKLLRFLQTGRIQPVGATRDRAVDVRVVCATNRDPIQQIAEGRFREDLYYRLNVIPIEMPPLRDRGEDVRSIADHFLRRLSEREGRPVKRLAPEVQSLLTGYDWPGNVRQLYNVIYNIVLLQSGPEVSADMLPAALLRSTASPAPEPTAPQAMASGVSLAPPGPPAIEPLWQVEKRVIEQALAQCDGNVTVAASYLGVSPSTVYRKIKQWGQPPVA</sequence>
<dbReference type="Proteomes" id="UP000251800">
    <property type="component" value="Unassembled WGS sequence"/>
</dbReference>
<evidence type="ECO:0000259" key="8">
    <source>
        <dbReference type="PROSITE" id="PS50110"/>
    </source>
</evidence>
<dbReference type="FunFam" id="3.40.50.300:FF:000006">
    <property type="entry name" value="DNA-binding transcriptional regulator NtrC"/>
    <property type="match status" value="1"/>
</dbReference>
<feature type="modified residue" description="4-aspartylphosphate" evidence="6">
    <location>
        <position position="58"/>
    </location>
</feature>
<dbReference type="GO" id="GO:0000160">
    <property type="term" value="P:phosphorelay signal transduction system"/>
    <property type="evidence" value="ECO:0007669"/>
    <property type="project" value="InterPro"/>
</dbReference>
<gene>
    <name evidence="9" type="ORF">DEH80_15925</name>
</gene>
<dbReference type="SMART" id="SM00448">
    <property type="entry name" value="REC"/>
    <property type="match status" value="1"/>
</dbReference>
<feature type="domain" description="Sigma-54 factor interaction" evidence="7">
    <location>
        <begin position="147"/>
        <end position="376"/>
    </location>
</feature>
<dbReference type="Gene3D" id="1.10.8.60">
    <property type="match status" value="1"/>
</dbReference>
<dbReference type="InterPro" id="IPR011006">
    <property type="entry name" value="CheY-like_superfamily"/>
</dbReference>
<dbReference type="PROSITE" id="PS00688">
    <property type="entry name" value="SIGMA54_INTERACT_3"/>
    <property type="match status" value="1"/>
</dbReference>
<feature type="domain" description="Response regulatory" evidence="8">
    <location>
        <begin position="9"/>
        <end position="123"/>
    </location>
</feature>
<evidence type="ECO:0000313" key="9">
    <source>
        <dbReference type="EMBL" id="PWN54709.1"/>
    </source>
</evidence>
<dbReference type="InterPro" id="IPR001789">
    <property type="entry name" value="Sig_transdc_resp-reg_receiver"/>
</dbReference>
<keyword evidence="1" id="KW-0547">Nucleotide-binding</keyword>
<dbReference type="InterPro" id="IPR002078">
    <property type="entry name" value="Sigma_54_int"/>
</dbReference>
<comment type="caution">
    <text evidence="9">The sequence shown here is derived from an EMBL/GenBank/DDBJ whole genome shotgun (WGS) entry which is preliminary data.</text>
</comment>
<keyword evidence="10" id="KW-1185">Reference proteome</keyword>
<dbReference type="OrthoDB" id="9804019at2"/>
<dbReference type="GO" id="GO:0043565">
    <property type="term" value="F:sequence-specific DNA binding"/>
    <property type="evidence" value="ECO:0007669"/>
    <property type="project" value="InterPro"/>
</dbReference>
<dbReference type="SUPFAM" id="SSF46689">
    <property type="entry name" value="Homeodomain-like"/>
    <property type="match status" value="1"/>
</dbReference>
<keyword evidence="4" id="KW-0238">DNA-binding</keyword>
<evidence type="ECO:0000256" key="4">
    <source>
        <dbReference type="ARBA" id="ARBA00023125"/>
    </source>
</evidence>
<dbReference type="InterPro" id="IPR025943">
    <property type="entry name" value="Sigma_54_int_dom_ATP-bd_2"/>
</dbReference>
<dbReference type="Pfam" id="PF02954">
    <property type="entry name" value="HTH_8"/>
    <property type="match status" value="1"/>
</dbReference>
<name>A0A383XQ05_9GAMM</name>
<dbReference type="PROSITE" id="PS50045">
    <property type="entry name" value="SIGMA54_INTERACT_4"/>
    <property type="match status" value="1"/>
</dbReference>
<dbReference type="Gene3D" id="3.40.50.2300">
    <property type="match status" value="1"/>
</dbReference>
<dbReference type="Pfam" id="PF00158">
    <property type="entry name" value="Sigma54_activat"/>
    <property type="match status" value="1"/>
</dbReference>
<dbReference type="SMART" id="SM00382">
    <property type="entry name" value="AAA"/>
    <property type="match status" value="1"/>
</dbReference>
<dbReference type="Gene3D" id="3.40.50.300">
    <property type="entry name" value="P-loop containing nucleotide triphosphate hydrolases"/>
    <property type="match status" value="1"/>
</dbReference>
<dbReference type="Gene3D" id="1.10.10.60">
    <property type="entry name" value="Homeodomain-like"/>
    <property type="match status" value="1"/>
</dbReference>
<dbReference type="InterPro" id="IPR002197">
    <property type="entry name" value="HTH_Fis"/>
</dbReference>
<organism evidence="9 10">
    <name type="scientific">Abyssibacter profundi</name>
    <dbReference type="NCBI Taxonomy" id="2182787"/>
    <lineage>
        <taxon>Bacteria</taxon>
        <taxon>Pseudomonadati</taxon>
        <taxon>Pseudomonadota</taxon>
        <taxon>Gammaproteobacteria</taxon>
        <taxon>Chromatiales</taxon>
        <taxon>Oceanococcaceae</taxon>
        <taxon>Abyssibacter</taxon>
    </lineage>
</organism>
<keyword evidence="5" id="KW-0804">Transcription</keyword>
<dbReference type="Pfam" id="PF25601">
    <property type="entry name" value="AAA_lid_14"/>
    <property type="match status" value="1"/>
</dbReference>
<protein>
    <submittedName>
        <fullName evidence="9">Sigma-54-dependent Fis family transcriptional regulator</fullName>
    </submittedName>
</protein>
<dbReference type="InterPro" id="IPR027417">
    <property type="entry name" value="P-loop_NTPase"/>
</dbReference>
<dbReference type="AlphaFoldDB" id="A0A383XQ05"/>
<accession>A0A383XQ05</accession>
<evidence type="ECO:0000256" key="6">
    <source>
        <dbReference type="PROSITE-ProRule" id="PRU00169"/>
    </source>
</evidence>
<dbReference type="PRINTS" id="PR01590">
    <property type="entry name" value="HTHFIS"/>
</dbReference>
<dbReference type="PANTHER" id="PTHR32071:SF117">
    <property type="entry name" value="PTS-DEPENDENT DIHYDROXYACETONE KINASE OPERON REGULATORY PROTEIN-RELATED"/>
    <property type="match status" value="1"/>
</dbReference>